<evidence type="ECO:0000313" key="3">
    <source>
        <dbReference type="EMBL" id="EOM25341.1"/>
    </source>
</evidence>
<evidence type="ECO:0000313" key="4">
    <source>
        <dbReference type="Proteomes" id="UP000013897"/>
    </source>
</evidence>
<dbReference type="InterPro" id="IPR001296">
    <property type="entry name" value="Glyco_trans_1"/>
</dbReference>
<dbReference type="SUPFAM" id="SSF53756">
    <property type="entry name" value="UDP-Glycosyltransferase/glycogen phosphorylase"/>
    <property type="match status" value="1"/>
</dbReference>
<gene>
    <name evidence="3" type="ORF">SSM_01226</name>
</gene>
<dbReference type="GO" id="GO:0016757">
    <property type="term" value="F:glycosyltransferase activity"/>
    <property type="evidence" value="ECO:0007669"/>
    <property type="project" value="InterPro"/>
</dbReference>
<organism evidence="3 4">
    <name type="scientific">Enterococcus faecium EnGen0192</name>
    <dbReference type="NCBI Taxonomy" id="1157487"/>
    <lineage>
        <taxon>Bacteria</taxon>
        <taxon>Bacillati</taxon>
        <taxon>Bacillota</taxon>
        <taxon>Bacilli</taxon>
        <taxon>Lactobacillales</taxon>
        <taxon>Enterococcaceae</taxon>
        <taxon>Enterococcus</taxon>
    </lineage>
</organism>
<evidence type="ECO:0000256" key="1">
    <source>
        <dbReference type="ARBA" id="ARBA00022679"/>
    </source>
</evidence>
<feature type="domain" description="Glycosyl transferase family 1" evidence="2">
    <location>
        <begin position="208"/>
        <end position="350"/>
    </location>
</feature>
<dbReference type="Proteomes" id="UP000013897">
    <property type="component" value="Unassembled WGS sequence"/>
</dbReference>
<dbReference type="Gene3D" id="3.40.50.2000">
    <property type="entry name" value="Glycogen Phosphorylase B"/>
    <property type="match status" value="1"/>
</dbReference>
<dbReference type="GO" id="GO:0009103">
    <property type="term" value="P:lipopolysaccharide biosynthetic process"/>
    <property type="evidence" value="ECO:0007669"/>
    <property type="project" value="TreeGrafter"/>
</dbReference>
<dbReference type="Pfam" id="PF00534">
    <property type="entry name" value="Glycos_transf_1"/>
    <property type="match status" value="1"/>
</dbReference>
<dbReference type="AlphaFoldDB" id="A0A829FEP3"/>
<reference evidence="3 4" key="1">
    <citation type="submission" date="2013-02" db="EMBL/GenBank/DDBJ databases">
        <title>The Genome Sequence of Enterococcus faecium HM1072.</title>
        <authorList>
            <consortium name="The Broad Institute Genome Sequencing Platform"/>
            <consortium name="The Broad Institute Genome Sequencing Center for Infectious Disease"/>
            <person name="Earl A.M."/>
            <person name="Gilmore M.S."/>
            <person name="Lebreton F."/>
            <person name="Courvalin P."/>
            <person name="Walker B."/>
            <person name="Young S.K."/>
            <person name="Zeng Q."/>
            <person name="Gargeya S."/>
            <person name="Fitzgerald M."/>
            <person name="Haas B."/>
            <person name="Abouelleil A."/>
            <person name="Alvarado L."/>
            <person name="Arachchi H.M."/>
            <person name="Berlin A.M."/>
            <person name="Chapman S.B."/>
            <person name="Dewar J."/>
            <person name="Goldberg J."/>
            <person name="Griggs A."/>
            <person name="Gujja S."/>
            <person name="Hansen M."/>
            <person name="Howarth C."/>
            <person name="Imamovic A."/>
            <person name="Larimer J."/>
            <person name="McCowan C."/>
            <person name="Murphy C."/>
            <person name="Neiman D."/>
            <person name="Pearson M."/>
            <person name="Priest M."/>
            <person name="Roberts A."/>
            <person name="Saif S."/>
            <person name="Shea T."/>
            <person name="Sisk P."/>
            <person name="Sykes S."/>
            <person name="Wortman J."/>
            <person name="Nusbaum C."/>
            <person name="Birren B."/>
        </authorList>
    </citation>
    <scope>NUCLEOTIDE SEQUENCE [LARGE SCALE GENOMIC DNA]</scope>
    <source>
        <strain evidence="3 4">HM1072</strain>
    </source>
</reference>
<dbReference type="RefSeq" id="WP_002299492.1">
    <property type="nucleotide sequence ID" value="NZ_KB949526.1"/>
</dbReference>
<dbReference type="EMBL" id="AITY01000024">
    <property type="protein sequence ID" value="EOM25341.1"/>
    <property type="molecule type" value="Genomic_DNA"/>
</dbReference>
<sequence length="383" mass="44636">MKKILFDLMVSQPVAGSKFHGGGEYTKTVFKKLCDEYLSNTELHVFYNSKQFIDQWILDYFSMENVVVHDVDTYDKVVSLIDELKPSTLFLGLMQGLDRIDPVAGMRIVAVYHGFRSLEAPTDITAPLYENRFKGKIKELVKNIFSKRYLERKYLEQKIRINKCDDIVGVSEHSGYAAQVFFPDFDRKHIHVFYSPEKYIADVTDIEKIQQERIILMLGGNRWVKNIYRGAVAIDELFENNQLENYKVYIVGGLPLAVKKLLKNKNRFIECGYLSADELEKMYKRCEIFFYPTLNEGFGYPPEEVMKYGKTCIVSGINSLIEIYQDSVYYCNPKDKNEMKCRLLQATEKKIDSNIIFNRYKLIRDRQAKDLESLCSLIIQGKE</sequence>
<dbReference type="PANTHER" id="PTHR46401:SF2">
    <property type="entry name" value="GLYCOSYLTRANSFERASE WBBK-RELATED"/>
    <property type="match status" value="1"/>
</dbReference>
<accession>A0A829FEP3</accession>
<evidence type="ECO:0000259" key="2">
    <source>
        <dbReference type="Pfam" id="PF00534"/>
    </source>
</evidence>
<keyword evidence="1" id="KW-0808">Transferase</keyword>
<proteinExistence type="predicted"/>
<dbReference type="PANTHER" id="PTHR46401">
    <property type="entry name" value="GLYCOSYLTRANSFERASE WBBK-RELATED"/>
    <property type="match status" value="1"/>
</dbReference>
<comment type="caution">
    <text evidence="3">The sequence shown here is derived from an EMBL/GenBank/DDBJ whole genome shotgun (WGS) entry which is preliminary data.</text>
</comment>
<name>A0A829FEP3_ENTFC</name>
<protein>
    <recommendedName>
        <fullName evidence="2">Glycosyl transferase family 1 domain-containing protein</fullName>
    </recommendedName>
</protein>